<dbReference type="RefSeq" id="XP_011022266.1">
    <property type="nucleotide sequence ID" value="XM_011023964.1"/>
</dbReference>
<dbReference type="Pfam" id="PF03732">
    <property type="entry name" value="Retrotrans_gag"/>
    <property type="match status" value="1"/>
</dbReference>
<dbReference type="InterPro" id="IPR005162">
    <property type="entry name" value="Retrotrans_gag_dom"/>
</dbReference>
<evidence type="ECO:0000259" key="1">
    <source>
        <dbReference type="Pfam" id="PF03732"/>
    </source>
</evidence>
<proteinExistence type="predicted"/>
<sequence length="189" mass="21337">MSNTTSQAASSFTSPSIQDISSPYFLHSVDHPGAILVSTLLNGDNYPTWKRVMKMALNAKNKLVFVDGTLSKPTSSVPDIQLWERCSDMVLSWILNSIDKSIVSSLIYHTCSRDVWLDLDDRFSQSNNPRIFKLKRDIATLTQGSMTISAYFTTLKSHWDELAMLTPTPQCIYGILTELNHMQDTEHVF</sequence>
<evidence type="ECO:0000313" key="4">
    <source>
        <dbReference type="RefSeq" id="XP_011022266.1"/>
    </source>
</evidence>
<keyword evidence="3" id="KW-1185">Reference proteome</keyword>
<organism evidence="3 4">
    <name type="scientific">Populus euphratica</name>
    <name type="common">Euphrates poplar</name>
    <dbReference type="NCBI Taxonomy" id="75702"/>
    <lineage>
        <taxon>Eukaryota</taxon>
        <taxon>Viridiplantae</taxon>
        <taxon>Streptophyta</taxon>
        <taxon>Embryophyta</taxon>
        <taxon>Tracheophyta</taxon>
        <taxon>Spermatophyta</taxon>
        <taxon>Magnoliopsida</taxon>
        <taxon>eudicotyledons</taxon>
        <taxon>Gunneridae</taxon>
        <taxon>Pentapetalae</taxon>
        <taxon>rosids</taxon>
        <taxon>fabids</taxon>
        <taxon>Malpighiales</taxon>
        <taxon>Salicaceae</taxon>
        <taxon>Saliceae</taxon>
        <taxon>Populus</taxon>
    </lineage>
</organism>
<dbReference type="InterPro" id="IPR029472">
    <property type="entry name" value="Copia-like_N"/>
</dbReference>
<dbReference type="Pfam" id="PF14244">
    <property type="entry name" value="Retrotran_gag_3"/>
    <property type="match status" value="1"/>
</dbReference>
<accession>A0AAJ6U403</accession>
<dbReference type="AlphaFoldDB" id="A0AAJ6U403"/>
<dbReference type="PANTHER" id="PTHR37610">
    <property type="entry name" value="CCHC-TYPE DOMAIN-CONTAINING PROTEIN"/>
    <property type="match status" value="1"/>
</dbReference>
<dbReference type="GeneID" id="105124099"/>
<name>A0AAJ6U403_POPEU</name>
<dbReference type="PANTHER" id="PTHR37610:SF100">
    <property type="entry name" value="COPIA-LIKE POLYPROTEIN_RETROTRANSPOSON"/>
    <property type="match status" value="1"/>
</dbReference>
<evidence type="ECO:0000259" key="2">
    <source>
        <dbReference type="Pfam" id="PF14244"/>
    </source>
</evidence>
<dbReference type="KEGG" id="peu:105124099"/>
<feature type="domain" description="Retrotransposon Copia-like N-terminal" evidence="2">
    <location>
        <begin position="27"/>
        <end position="74"/>
    </location>
</feature>
<evidence type="ECO:0000313" key="3">
    <source>
        <dbReference type="Proteomes" id="UP000694918"/>
    </source>
</evidence>
<protein>
    <submittedName>
        <fullName evidence="4">Uncharacterized protein LOC105124099</fullName>
    </submittedName>
</protein>
<reference evidence="4" key="1">
    <citation type="submission" date="2025-08" db="UniProtKB">
        <authorList>
            <consortium name="RefSeq"/>
        </authorList>
    </citation>
    <scope>IDENTIFICATION</scope>
</reference>
<gene>
    <name evidence="4" type="primary">LOC105124099</name>
</gene>
<dbReference type="Proteomes" id="UP000694918">
    <property type="component" value="Unplaced"/>
</dbReference>
<feature type="domain" description="Retrotransposon gag" evidence="1">
    <location>
        <begin position="88"/>
        <end position="163"/>
    </location>
</feature>